<dbReference type="EMBL" id="JABWDY010039617">
    <property type="protein sequence ID" value="KAF5178775.1"/>
    <property type="molecule type" value="Genomic_DNA"/>
</dbReference>
<proteinExistence type="predicted"/>
<dbReference type="OrthoDB" id="287041at2759"/>
<keyword evidence="1" id="KW-0812">Transmembrane</keyword>
<evidence type="ECO:0000313" key="2">
    <source>
        <dbReference type="EMBL" id="KAF5178775.1"/>
    </source>
</evidence>
<evidence type="ECO:0000313" key="3">
    <source>
        <dbReference type="Proteomes" id="UP000554482"/>
    </source>
</evidence>
<feature type="non-terminal residue" evidence="2">
    <location>
        <position position="1"/>
    </location>
</feature>
<name>A0A7J6V3R0_THATH</name>
<protein>
    <submittedName>
        <fullName evidence="2">Uncharacterized protein</fullName>
    </submittedName>
</protein>
<feature type="transmembrane region" description="Helical" evidence="1">
    <location>
        <begin position="34"/>
        <end position="50"/>
    </location>
</feature>
<sequence length="99" mass="11237">MPIFFRMVPDNIPLPPRRPPFSTPPPPLPPTSRYPGFILFVLACFLFAYIESKMGILKAVVEEMSKPKAPKLPKIHPCRQYTLVLDLDDTLISATWDQA</sequence>
<dbReference type="AlphaFoldDB" id="A0A7J6V3R0"/>
<keyword evidence="1" id="KW-0472">Membrane</keyword>
<dbReference type="Proteomes" id="UP000554482">
    <property type="component" value="Unassembled WGS sequence"/>
</dbReference>
<keyword evidence="1" id="KW-1133">Transmembrane helix</keyword>
<comment type="caution">
    <text evidence="2">The sequence shown here is derived from an EMBL/GenBank/DDBJ whole genome shotgun (WGS) entry which is preliminary data.</text>
</comment>
<organism evidence="2 3">
    <name type="scientific">Thalictrum thalictroides</name>
    <name type="common">Rue-anemone</name>
    <name type="synonym">Anemone thalictroides</name>
    <dbReference type="NCBI Taxonomy" id="46969"/>
    <lineage>
        <taxon>Eukaryota</taxon>
        <taxon>Viridiplantae</taxon>
        <taxon>Streptophyta</taxon>
        <taxon>Embryophyta</taxon>
        <taxon>Tracheophyta</taxon>
        <taxon>Spermatophyta</taxon>
        <taxon>Magnoliopsida</taxon>
        <taxon>Ranunculales</taxon>
        <taxon>Ranunculaceae</taxon>
        <taxon>Thalictroideae</taxon>
        <taxon>Thalictrum</taxon>
    </lineage>
</organism>
<reference evidence="2 3" key="1">
    <citation type="submission" date="2020-06" db="EMBL/GenBank/DDBJ databases">
        <title>Transcriptomic and genomic resources for Thalictrum thalictroides and T. hernandezii: Facilitating candidate gene discovery in an emerging model plant lineage.</title>
        <authorList>
            <person name="Arias T."/>
            <person name="Riano-Pachon D.M."/>
            <person name="Di Stilio V.S."/>
        </authorList>
    </citation>
    <scope>NUCLEOTIDE SEQUENCE [LARGE SCALE GENOMIC DNA]</scope>
    <source>
        <strain evidence="3">cv. WT478/WT964</strain>
        <tissue evidence="2">Leaves</tissue>
    </source>
</reference>
<gene>
    <name evidence="2" type="ORF">FRX31_031638</name>
</gene>
<evidence type="ECO:0000256" key="1">
    <source>
        <dbReference type="SAM" id="Phobius"/>
    </source>
</evidence>
<keyword evidence="3" id="KW-1185">Reference proteome</keyword>
<accession>A0A7J6V3R0</accession>